<name>A0A8S5LW67_9CAUD</name>
<proteinExistence type="predicted"/>
<dbReference type="EMBL" id="BK014753">
    <property type="protein sequence ID" value="DAD74152.1"/>
    <property type="molecule type" value="Genomic_DNA"/>
</dbReference>
<feature type="compositionally biased region" description="Acidic residues" evidence="1">
    <location>
        <begin position="1"/>
        <end position="55"/>
    </location>
</feature>
<feature type="region of interest" description="Disordered" evidence="1">
    <location>
        <begin position="1"/>
        <end position="71"/>
    </location>
</feature>
<accession>A0A8S5LW67</accession>
<protein>
    <submittedName>
        <fullName evidence="2">Uncharacterized protein</fullName>
    </submittedName>
</protein>
<reference evidence="2" key="1">
    <citation type="journal article" date="2021" name="Proc. Natl. Acad. Sci. U.S.A.">
        <title>A Catalog of Tens of Thousands of Viruses from Human Metagenomes Reveals Hidden Associations with Chronic Diseases.</title>
        <authorList>
            <person name="Tisza M.J."/>
            <person name="Buck C.B."/>
        </authorList>
    </citation>
    <scope>NUCLEOTIDE SEQUENCE</scope>
    <source>
        <strain evidence="2">CtplG2</strain>
    </source>
</reference>
<sequence>MTEEEFNALAEEELTDEDLSGEMTEDTEDTSEIMGDTEEPTERTEEEEEETEEHEEQPPMPQRRAQTAQDTALEQEYREAFNKINPYTGRPIQSPEEFFAYKRQYNAELVQHKKQQTTQNIFDGIRNGTATAEDFDRYVQGLINNSPNMQASKAMAVKMQQLERQAQVESGRARMQADIDALNKEYPACEIKKVEDIKDSGIVDYLKRGLSIADAYYLTHRTEITEAQKAGVRQAAVNQANGKKHLQTTADNSKGEEYIPDDVFAEYKHFFPEWDDKKIIADYKRRHK</sequence>
<evidence type="ECO:0000313" key="2">
    <source>
        <dbReference type="EMBL" id="DAD74152.1"/>
    </source>
</evidence>
<evidence type="ECO:0000256" key="1">
    <source>
        <dbReference type="SAM" id="MobiDB-lite"/>
    </source>
</evidence>
<organism evidence="2">
    <name type="scientific">Myoviridae sp. ctplG2</name>
    <dbReference type="NCBI Taxonomy" id="2826700"/>
    <lineage>
        <taxon>Viruses</taxon>
        <taxon>Duplodnaviria</taxon>
        <taxon>Heunggongvirae</taxon>
        <taxon>Uroviricota</taxon>
        <taxon>Caudoviricetes</taxon>
    </lineage>
</organism>